<dbReference type="Pfam" id="PF02845">
    <property type="entry name" value="CUE"/>
    <property type="match status" value="1"/>
</dbReference>
<dbReference type="InterPro" id="IPR041807">
    <property type="entry name" value="Cue5/Don1_CUE"/>
</dbReference>
<dbReference type="EMBL" id="PXOA01000109">
    <property type="protein sequence ID" value="RFU80449.1"/>
    <property type="molecule type" value="Genomic_DNA"/>
</dbReference>
<feature type="compositionally biased region" description="Basic and acidic residues" evidence="1">
    <location>
        <begin position="359"/>
        <end position="370"/>
    </location>
</feature>
<dbReference type="InterPro" id="IPR003892">
    <property type="entry name" value="CUE"/>
</dbReference>
<feature type="compositionally biased region" description="Basic and acidic residues" evidence="1">
    <location>
        <begin position="144"/>
        <end position="154"/>
    </location>
</feature>
<dbReference type="GO" id="GO:0043130">
    <property type="term" value="F:ubiquitin binding"/>
    <property type="evidence" value="ECO:0007669"/>
    <property type="project" value="InterPro"/>
</dbReference>
<keyword evidence="4" id="KW-1185">Reference proteome</keyword>
<dbReference type="SUPFAM" id="SSF46934">
    <property type="entry name" value="UBA-like"/>
    <property type="match status" value="1"/>
</dbReference>
<dbReference type="GO" id="GO:0005737">
    <property type="term" value="C:cytoplasm"/>
    <property type="evidence" value="ECO:0007669"/>
    <property type="project" value="TreeGrafter"/>
</dbReference>
<dbReference type="CDD" id="cd14372">
    <property type="entry name" value="CUE_Cue5p_like"/>
    <property type="match status" value="1"/>
</dbReference>
<dbReference type="FunFam" id="1.10.8.10:FF:000064">
    <property type="entry name" value="Similar to CUE domain-containing protein"/>
    <property type="match status" value="1"/>
</dbReference>
<gene>
    <name evidence="3" type="ORF">TARUN_1773</name>
</gene>
<protein>
    <submittedName>
        <fullName evidence="3">Cue domain-containing</fullName>
    </submittedName>
</protein>
<dbReference type="Proteomes" id="UP000266272">
    <property type="component" value="Unassembled WGS sequence"/>
</dbReference>
<name>A0A395NWH2_TRIAR</name>
<feature type="compositionally biased region" description="Low complexity" evidence="1">
    <location>
        <begin position="126"/>
        <end position="139"/>
    </location>
</feature>
<dbReference type="SMART" id="SM00546">
    <property type="entry name" value="CUE"/>
    <property type="match status" value="1"/>
</dbReference>
<comment type="caution">
    <text evidence="3">The sequence shown here is derived from an EMBL/GenBank/DDBJ whole genome shotgun (WGS) entry which is preliminary data.</text>
</comment>
<dbReference type="Gene3D" id="1.10.8.10">
    <property type="entry name" value="DNA helicase RuvA subunit, C-terminal domain"/>
    <property type="match status" value="1"/>
</dbReference>
<feature type="compositionally biased region" description="Pro residues" evidence="1">
    <location>
        <begin position="25"/>
        <end position="34"/>
    </location>
</feature>
<dbReference type="PANTHER" id="PTHR16461:SF5">
    <property type="entry name" value="TOLL-INTERACTING PROTEIN"/>
    <property type="match status" value="1"/>
</dbReference>
<feature type="compositionally biased region" description="Basic and acidic residues" evidence="1">
    <location>
        <begin position="261"/>
        <end position="277"/>
    </location>
</feature>
<feature type="region of interest" description="Disordered" evidence="1">
    <location>
        <begin position="188"/>
        <end position="221"/>
    </location>
</feature>
<feature type="region of interest" description="Disordered" evidence="1">
    <location>
        <begin position="237"/>
        <end position="370"/>
    </location>
</feature>
<evidence type="ECO:0000256" key="1">
    <source>
        <dbReference type="SAM" id="MobiDB-lite"/>
    </source>
</evidence>
<dbReference type="InterPro" id="IPR009060">
    <property type="entry name" value="UBA-like_sf"/>
</dbReference>
<dbReference type="STRING" id="490622.A0A395NWH2"/>
<proteinExistence type="predicted"/>
<dbReference type="PANTHER" id="PTHR16461">
    <property type="entry name" value="TOLL-INTERACTING PROTEIN"/>
    <property type="match status" value="1"/>
</dbReference>
<feature type="domain" description="CUE" evidence="2">
    <location>
        <begin position="37"/>
        <end position="80"/>
    </location>
</feature>
<evidence type="ECO:0000313" key="3">
    <source>
        <dbReference type="EMBL" id="RFU80449.1"/>
    </source>
</evidence>
<accession>A0A395NWH2</accession>
<dbReference type="AlphaFoldDB" id="A0A395NWH2"/>
<dbReference type="PROSITE" id="PS51140">
    <property type="entry name" value="CUE"/>
    <property type="match status" value="1"/>
</dbReference>
<dbReference type="GO" id="GO:0031624">
    <property type="term" value="F:ubiquitin conjugating enzyme binding"/>
    <property type="evidence" value="ECO:0007669"/>
    <property type="project" value="TreeGrafter"/>
</dbReference>
<sequence length="370" mass="40645">MQESGITGDGTVSPMQGSRQGSEGPAPPPKPPRPMTEAQKNQIILKEAFPTVEDGIIKAVLSASGGRVEPAFNALLEMTDPDAVRNEPEDVPPQQPPRPQRSQIEADELYARQLAEQYDNVGAYEARTSSRGGAGRTRSQPQYEEERERNFLDDELPVIRENLRQGFLETQTKVNGWISTLKKKIEENFDESEESGQREGPQYRHGGPSNRSTDYDADPQVLSDDFAGMKFSDSLLAPAYGNRPMANTGIYRPPPSTSPRPEGRRVGFKDEPEEIKMYDASPKLSPKGDTPAASAAKASKWQPLSSVEPDPITDNDPFSLGDSEDERETKEKPKDIKLDDTERLKQAAAEAMADSLVDPAKDAESSGKKS</sequence>
<reference evidence="3 4" key="1">
    <citation type="journal article" date="2018" name="PLoS Pathog.">
        <title>Evolution of structural diversity of trichothecenes, a family of toxins produced by plant pathogenic and entomopathogenic fungi.</title>
        <authorList>
            <person name="Proctor R.H."/>
            <person name="McCormick S.P."/>
            <person name="Kim H.S."/>
            <person name="Cardoza R.E."/>
            <person name="Stanley A.M."/>
            <person name="Lindo L."/>
            <person name="Kelly A."/>
            <person name="Brown D.W."/>
            <person name="Lee T."/>
            <person name="Vaughan M.M."/>
            <person name="Alexander N.J."/>
            <person name="Busman M."/>
            <person name="Gutierrez S."/>
        </authorList>
    </citation>
    <scope>NUCLEOTIDE SEQUENCE [LARGE SCALE GENOMIC DNA]</scope>
    <source>
        <strain evidence="3 4">IBT 40837</strain>
    </source>
</reference>
<evidence type="ECO:0000259" key="2">
    <source>
        <dbReference type="PROSITE" id="PS51140"/>
    </source>
</evidence>
<evidence type="ECO:0000313" key="4">
    <source>
        <dbReference type="Proteomes" id="UP000266272"/>
    </source>
</evidence>
<feature type="region of interest" description="Disordered" evidence="1">
    <location>
        <begin position="1"/>
        <end position="42"/>
    </location>
</feature>
<dbReference type="OrthoDB" id="9942608at2759"/>
<dbReference type="GO" id="GO:0006511">
    <property type="term" value="P:ubiquitin-dependent protein catabolic process"/>
    <property type="evidence" value="ECO:0007669"/>
    <property type="project" value="TreeGrafter"/>
</dbReference>
<organism evidence="3 4">
    <name type="scientific">Trichoderma arundinaceum</name>
    <dbReference type="NCBI Taxonomy" id="490622"/>
    <lineage>
        <taxon>Eukaryota</taxon>
        <taxon>Fungi</taxon>
        <taxon>Dikarya</taxon>
        <taxon>Ascomycota</taxon>
        <taxon>Pezizomycotina</taxon>
        <taxon>Sordariomycetes</taxon>
        <taxon>Hypocreomycetidae</taxon>
        <taxon>Hypocreales</taxon>
        <taxon>Hypocreaceae</taxon>
        <taxon>Trichoderma</taxon>
    </lineage>
</organism>
<feature type="compositionally biased region" description="Basic and acidic residues" evidence="1">
    <location>
        <begin position="327"/>
        <end position="345"/>
    </location>
</feature>
<feature type="region of interest" description="Disordered" evidence="1">
    <location>
        <begin position="72"/>
        <end position="154"/>
    </location>
</feature>